<proteinExistence type="predicted"/>
<protein>
    <submittedName>
        <fullName evidence="2 3">Uncharacterized protein</fullName>
    </submittedName>
</protein>
<feature type="compositionally biased region" description="Polar residues" evidence="1">
    <location>
        <begin position="22"/>
        <end position="33"/>
    </location>
</feature>
<dbReference type="Proteomes" id="UP000005408">
    <property type="component" value="Unassembled WGS sequence"/>
</dbReference>
<dbReference type="EnsemblMetazoa" id="G25097.1">
    <property type="protein sequence ID" value="G25097.1:cds"/>
    <property type="gene ID" value="G25097"/>
</dbReference>
<organism evidence="2">
    <name type="scientific">Magallana gigas</name>
    <name type="common">Pacific oyster</name>
    <name type="synonym">Crassostrea gigas</name>
    <dbReference type="NCBI Taxonomy" id="29159"/>
    <lineage>
        <taxon>Eukaryota</taxon>
        <taxon>Metazoa</taxon>
        <taxon>Spiralia</taxon>
        <taxon>Lophotrochozoa</taxon>
        <taxon>Mollusca</taxon>
        <taxon>Bivalvia</taxon>
        <taxon>Autobranchia</taxon>
        <taxon>Pteriomorphia</taxon>
        <taxon>Ostreida</taxon>
        <taxon>Ostreoidea</taxon>
        <taxon>Ostreidae</taxon>
        <taxon>Magallana</taxon>
    </lineage>
</organism>
<evidence type="ECO:0000313" key="3">
    <source>
        <dbReference type="EnsemblMetazoa" id="G25097.1:cds"/>
    </source>
</evidence>
<dbReference type="HOGENOM" id="CLU_2212470_0_0_1"/>
<feature type="region of interest" description="Disordered" evidence="1">
    <location>
        <begin position="18"/>
        <end position="56"/>
    </location>
</feature>
<reference evidence="2" key="1">
    <citation type="journal article" date="2012" name="Nature">
        <title>The oyster genome reveals stress adaptation and complexity of shell formation.</title>
        <authorList>
            <person name="Zhang G."/>
            <person name="Fang X."/>
            <person name="Guo X."/>
            <person name="Li L."/>
            <person name="Luo R."/>
            <person name="Xu F."/>
            <person name="Yang P."/>
            <person name="Zhang L."/>
            <person name="Wang X."/>
            <person name="Qi H."/>
            <person name="Xiong Z."/>
            <person name="Que H."/>
            <person name="Xie Y."/>
            <person name="Holland P.W."/>
            <person name="Paps J."/>
            <person name="Zhu Y."/>
            <person name="Wu F."/>
            <person name="Chen Y."/>
            <person name="Wang J."/>
            <person name="Peng C."/>
            <person name="Meng J."/>
            <person name="Yang L."/>
            <person name="Liu J."/>
            <person name="Wen B."/>
            <person name="Zhang N."/>
            <person name="Huang Z."/>
            <person name="Zhu Q."/>
            <person name="Feng Y."/>
            <person name="Mount A."/>
            <person name="Hedgecock D."/>
            <person name="Xu Z."/>
            <person name="Liu Y."/>
            <person name="Domazet-Loso T."/>
            <person name="Du Y."/>
            <person name="Sun X."/>
            <person name="Zhang S."/>
            <person name="Liu B."/>
            <person name="Cheng P."/>
            <person name="Jiang X."/>
            <person name="Li J."/>
            <person name="Fan D."/>
            <person name="Wang W."/>
            <person name="Fu W."/>
            <person name="Wang T."/>
            <person name="Wang B."/>
            <person name="Zhang J."/>
            <person name="Peng Z."/>
            <person name="Li Y."/>
            <person name="Li N."/>
            <person name="Wang J."/>
            <person name="Chen M."/>
            <person name="He Y."/>
            <person name="Tan F."/>
            <person name="Song X."/>
            <person name="Zheng Q."/>
            <person name="Huang R."/>
            <person name="Yang H."/>
            <person name="Du X."/>
            <person name="Chen L."/>
            <person name="Yang M."/>
            <person name="Gaffney P.M."/>
            <person name="Wang S."/>
            <person name="Luo L."/>
            <person name="She Z."/>
            <person name="Ming Y."/>
            <person name="Huang W."/>
            <person name="Zhang S."/>
            <person name="Huang B."/>
            <person name="Zhang Y."/>
            <person name="Qu T."/>
            <person name="Ni P."/>
            <person name="Miao G."/>
            <person name="Wang J."/>
            <person name="Wang Q."/>
            <person name="Steinberg C.E."/>
            <person name="Wang H."/>
            <person name="Li N."/>
            <person name="Qian L."/>
            <person name="Zhang G."/>
            <person name="Li Y."/>
            <person name="Yang H."/>
            <person name="Liu X."/>
            <person name="Wang J."/>
            <person name="Yin Y."/>
            <person name="Wang J."/>
        </authorList>
    </citation>
    <scope>NUCLEOTIDE SEQUENCE [LARGE SCALE GENOMIC DNA]</scope>
    <source>
        <strain evidence="2">05x7-T-G4-1.051#20</strain>
    </source>
</reference>
<dbReference type="AlphaFoldDB" id="K1QCH6"/>
<dbReference type="OrthoDB" id="6130501at2759"/>
<dbReference type="EMBL" id="JH817915">
    <property type="protein sequence ID" value="EKC19206.1"/>
    <property type="molecule type" value="Genomic_DNA"/>
</dbReference>
<dbReference type="OMA" id="WKLENTF"/>
<reference evidence="3" key="2">
    <citation type="submission" date="2022-08" db="UniProtKB">
        <authorList>
            <consortium name="EnsemblMetazoa"/>
        </authorList>
    </citation>
    <scope>IDENTIFICATION</scope>
    <source>
        <strain evidence="3">05x7-T-G4-1.051#20</strain>
    </source>
</reference>
<sequence length="107" mass="12164">MPALTSPWFYQRNPQLPPQLANAAQTRSPSTMTEGDVDQITKRVGRPTQASKAKLSQSWKLENTFMDNGRHAWAKMNLYADCKKCMWKDNGVVKSTCKIRPVQPTPR</sequence>
<evidence type="ECO:0000256" key="1">
    <source>
        <dbReference type="SAM" id="MobiDB-lite"/>
    </source>
</evidence>
<accession>K1QCH6</accession>
<dbReference type="EnsemblMetazoa" id="G25097.3">
    <property type="protein sequence ID" value="G25097.3:cds"/>
    <property type="gene ID" value="G25097"/>
</dbReference>
<evidence type="ECO:0000313" key="4">
    <source>
        <dbReference type="Proteomes" id="UP000005408"/>
    </source>
</evidence>
<gene>
    <name evidence="2" type="ORF">CGI_10009276</name>
</gene>
<keyword evidence="4" id="KW-1185">Reference proteome</keyword>
<name>K1QCH6_MAGGI</name>
<evidence type="ECO:0000313" key="2">
    <source>
        <dbReference type="EMBL" id="EKC19206.1"/>
    </source>
</evidence>